<keyword evidence="1 2" id="KW-0732">Signal</keyword>
<name>A0A0P7YM58_9RHOB</name>
<evidence type="ECO:0000256" key="1">
    <source>
        <dbReference type="ARBA" id="ARBA00022729"/>
    </source>
</evidence>
<reference evidence="4 7" key="2">
    <citation type="submission" date="2016-01" db="EMBL/GenBank/DDBJ databases">
        <authorList>
            <person name="Varghese N."/>
        </authorList>
    </citation>
    <scope>NUCLEOTIDE SEQUENCE [LARGE SCALE GENOMIC DNA]</scope>
    <source>
        <strain evidence="4 7">HL-91</strain>
    </source>
</reference>
<protein>
    <submittedName>
        <fullName evidence="4">Amino acid ABC transporter substrate-binding protein, PAAT family</fullName>
    </submittedName>
    <submittedName>
        <fullName evidence="5">Polar amino acid transport system substrate-binding protein</fullName>
    </submittedName>
</protein>
<evidence type="ECO:0000259" key="3">
    <source>
        <dbReference type="SMART" id="SM00062"/>
    </source>
</evidence>
<evidence type="ECO:0000313" key="4">
    <source>
        <dbReference type="EMBL" id="CUX82861.1"/>
    </source>
</evidence>
<feature type="chain" id="PRO_5010274037" evidence="2">
    <location>
        <begin position="21"/>
        <end position="245"/>
    </location>
</feature>
<gene>
    <name evidence="4" type="ORF">Ga0058931_2629</name>
    <name evidence="5" type="ORF">HLUCCA05_00345</name>
</gene>
<dbReference type="RefSeq" id="WP_072246716.1">
    <property type="nucleotide sequence ID" value="NZ_FBYC01000004.1"/>
</dbReference>
<dbReference type="AlphaFoldDB" id="A0A0P7YM58"/>
<evidence type="ECO:0000313" key="7">
    <source>
        <dbReference type="Proteomes" id="UP000182045"/>
    </source>
</evidence>
<organism evidence="5 6">
    <name type="scientific">Roseibaca calidilacus</name>
    <dbReference type="NCBI Taxonomy" id="1666912"/>
    <lineage>
        <taxon>Bacteria</taxon>
        <taxon>Pseudomonadati</taxon>
        <taxon>Pseudomonadota</taxon>
        <taxon>Alphaproteobacteria</taxon>
        <taxon>Rhodobacterales</taxon>
        <taxon>Paracoccaceae</taxon>
        <taxon>Roseinatronobacter</taxon>
    </lineage>
</organism>
<feature type="signal peptide" evidence="2">
    <location>
        <begin position="1"/>
        <end position="20"/>
    </location>
</feature>
<dbReference type="SUPFAM" id="SSF53850">
    <property type="entry name" value="Periplasmic binding protein-like II"/>
    <property type="match status" value="1"/>
</dbReference>
<dbReference type="OrthoDB" id="9807134at2"/>
<proteinExistence type="predicted"/>
<dbReference type="PATRIC" id="fig|1666912.4.peg.1210"/>
<dbReference type="SMART" id="SM00062">
    <property type="entry name" value="PBPb"/>
    <property type="match status" value="1"/>
</dbReference>
<comment type="caution">
    <text evidence="5">The sequence shown here is derived from an EMBL/GenBank/DDBJ whole genome shotgun (WGS) entry which is preliminary data.</text>
</comment>
<evidence type="ECO:0000313" key="6">
    <source>
        <dbReference type="Proteomes" id="UP000050413"/>
    </source>
</evidence>
<dbReference type="Pfam" id="PF00497">
    <property type="entry name" value="SBP_bac_3"/>
    <property type="match status" value="1"/>
</dbReference>
<dbReference type="Proteomes" id="UP000050413">
    <property type="component" value="Unassembled WGS sequence"/>
</dbReference>
<keyword evidence="7" id="KW-1185">Reference proteome</keyword>
<dbReference type="PANTHER" id="PTHR35936">
    <property type="entry name" value="MEMBRANE-BOUND LYTIC MUREIN TRANSGLYCOSYLASE F"/>
    <property type="match status" value="1"/>
</dbReference>
<dbReference type="Gene3D" id="3.40.190.10">
    <property type="entry name" value="Periplasmic binding protein-like II"/>
    <property type="match status" value="2"/>
</dbReference>
<sequence>MKKLILGLSLAAFGASAAFAQDVVRMGSEGAYPPYNFINDATGELDGFERELGDEICARAELTCEWVINDWDTIIPNLVSGNYDTIMAGMSITEARKEVISFSQNYLQPEPSAFVALEGTDADVTMSGVVAAQSGTIQAGYIAESDADLLEFPTPDETIAALRNGEVDAVLADKAFLEPYVTDSAGELVFLGDDVLLGDGIGVGTRQSDDELRATFDGVIAEMKADGSLNAMITKWFGEETPLFE</sequence>
<dbReference type="Proteomes" id="UP000182045">
    <property type="component" value="Unassembled WGS sequence"/>
</dbReference>
<feature type="domain" description="Solute-binding protein family 3/N-terminal" evidence="3">
    <location>
        <begin position="23"/>
        <end position="240"/>
    </location>
</feature>
<dbReference type="PANTHER" id="PTHR35936:SF17">
    <property type="entry name" value="ARGININE-BINDING EXTRACELLULAR PROTEIN ARTP"/>
    <property type="match status" value="1"/>
</dbReference>
<dbReference type="STRING" id="1666912.Ga0058931_2629"/>
<dbReference type="InterPro" id="IPR001638">
    <property type="entry name" value="Solute-binding_3/MltF_N"/>
</dbReference>
<reference evidence="5 6" key="1">
    <citation type="submission" date="2015-09" db="EMBL/GenBank/DDBJ databases">
        <title>Identification and resolution of microdiversity through metagenomic sequencing of parallel consortia.</title>
        <authorList>
            <person name="Nelson W.C."/>
            <person name="Romine M.F."/>
            <person name="Lindemann S.R."/>
        </authorList>
    </citation>
    <scope>NUCLEOTIDE SEQUENCE [LARGE SCALE GENOMIC DNA]</scope>
    <source>
        <strain evidence="5">HL-91</strain>
    </source>
</reference>
<dbReference type="EMBL" id="LJSG01000013">
    <property type="protein sequence ID" value="KPP91591.1"/>
    <property type="molecule type" value="Genomic_DNA"/>
</dbReference>
<dbReference type="EMBL" id="FBYC01000004">
    <property type="protein sequence ID" value="CUX82861.1"/>
    <property type="molecule type" value="Genomic_DNA"/>
</dbReference>
<evidence type="ECO:0000313" key="5">
    <source>
        <dbReference type="EMBL" id="KPP91591.1"/>
    </source>
</evidence>
<accession>A0A0P7YM58</accession>
<evidence type="ECO:0000256" key="2">
    <source>
        <dbReference type="SAM" id="SignalP"/>
    </source>
</evidence>